<evidence type="ECO:0000313" key="3">
    <source>
        <dbReference type="EMBL" id="KAF9584906.1"/>
    </source>
</evidence>
<dbReference type="EMBL" id="JAABOA010000302">
    <property type="protein sequence ID" value="KAF9584906.1"/>
    <property type="molecule type" value="Genomic_DNA"/>
</dbReference>
<feature type="compositionally biased region" description="Polar residues" evidence="2">
    <location>
        <begin position="543"/>
        <end position="556"/>
    </location>
</feature>
<sequence>YQSFRLGADAHSPTIRIEVEVDIETGLRVVFWEDIEFHFPGVRHVRHGNIAISFARDAKRARIEPLCIKYHPDVVLDVIIGTSEQSSNLPSSTLSSSPNDCLSPPFSPVPTAAHGLSILTRYNVSTVSFSSPTTPTVQALEHENDQGSPATETLDHSVSHLSITCPTDAMADQPQDSDPHGAAWKAPPVPPRPPPQTLTGPSFTCTHSDELPSDLLLTPTSTLSPAPAQQEAQLLSWQHEMDQEQPPQQLQEQTVPHWVKSSIQASTKLFHNFEQLLLTGQLRQAESIQQEIRSHFGILQQEMLKNQALSQQMIQLQTAAKKMQTRMLEMQQQTLDRLAVIQSRVQAVLTQTYELHEYPIPRLFIVLPVNGDGSMRDNFLAPFISKFRLYFLCECGEHTQSSSQHQRSSSNKIHHKQSASVGGGDFNGNNHGSGHGHTQSLGGMLSTRAPNASISHHIHLAKHEGYDLDRPSEFFQKYGGHILTLLQMLKYGVLVAGIVLPPLAQFRISESIERVQSGMRLVETALEPKVDYAIEYLSNLTSGKNSIDPQNNTPGSRGSIWMRKDESQTTSTTDVDTDPSQEPVHELEALEGADLRQLSSFLKTRDEGRVLGNLYRIVTREGHVKWFREVVGLNNGSFDETTGKVRIRLSSSMGARQFYDALEQAKFIQELMLMLDWDTSFEDLKTLRDTMLRSNVVSLKLDLCQKLGPSRDILNRSRRSDPILQMLGDTKLQSFSLEHCDGFWGRISKPSALSSFSSSVTPTISSSDASASPIGRFPNSGNAIYHLRTLSIVGQMENWKTEQYRLEEFLRQCPRLVQLHLQCTDIDATFELIKRATRNFLTLQTIYLSVLHNNTQEHADVFISQPSGEIESMVLATNRRPYFRLVHSGLVRRLTVYNTADPGVDEPLLKSIFEKNPNMEEFGARCSTRDLPNLYKLIYRLRQNHPSLEMFEIQDEKSRHRIIWKSVWDRQTGERREWVRLELFSFYSEGRAEILQTFGSHLRKFPPGAEIIPGMMAGLEEAIRLRGSVLENMYIDITSMQETCLSKLVDALNLSPNFKRLTVVVSSGPILVERPDRPDMLDRLQRSVSRGGGSVRKAPVQGQNLKAAARFIMKASRFITKLQICVHGLEQFLTDLALEASLATTAFVAAASMSHLQPSGSPPPTITVNTVTIGEATFPVVAPATPSMPLLEEFEICPASGEQGQQAPQCQPGYRPVQWLQIPLSSPRLRTVSIGYIDIQKDGWTMVLQSLKFDQALQSLSFEGTNLSDVQARLLVDRLSASAFNVTNMTTLGSSPPVGTSADRGSGALMLKQLTIKDSLVTKPTQQTLEAKVREAVPGCRVILS</sequence>
<feature type="region of interest" description="Disordered" evidence="2">
    <location>
        <begin position="130"/>
        <end position="155"/>
    </location>
</feature>
<evidence type="ECO:0000313" key="4">
    <source>
        <dbReference type="Proteomes" id="UP000780801"/>
    </source>
</evidence>
<evidence type="ECO:0000256" key="2">
    <source>
        <dbReference type="SAM" id="MobiDB-lite"/>
    </source>
</evidence>
<feature type="coiled-coil region" evidence="1">
    <location>
        <begin position="299"/>
        <end position="333"/>
    </location>
</feature>
<dbReference type="SUPFAM" id="SSF52047">
    <property type="entry name" value="RNI-like"/>
    <property type="match status" value="1"/>
</dbReference>
<organism evidence="3 4">
    <name type="scientific">Lunasporangiospora selenospora</name>
    <dbReference type="NCBI Taxonomy" id="979761"/>
    <lineage>
        <taxon>Eukaryota</taxon>
        <taxon>Fungi</taxon>
        <taxon>Fungi incertae sedis</taxon>
        <taxon>Mucoromycota</taxon>
        <taxon>Mortierellomycotina</taxon>
        <taxon>Mortierellomycetes</taxon>
        <taxon>Mortierellales</taxon>
        <taxon>Mortierellaceae</taxon>
        <taxon>Lunasporangiospora</taxon>
    </lineage>
</organism>
<feature type="compositionally biased region" description="Gly residues" evidence="2">
    <location>
        <begin position="421"/>
        <end position="435"/>
    </location>
</feature>
<keyword evidence="4" id="KW-1185">Reference proteome</keyword>
<feature type="compositionally biased region" description="Low complexity" evidence="2">
    <location>
        <begin position="401"/>
        <end position="410"/>
    </location>
</feature>
<proteinExistence type="predicted"/>
<dbReference type="OrthoDB" id="2369588at2759"/>
<evidence type="ECO:0000256" key="1">
    <source>
        <dbReference type="SAM" id="Coils"/>
    </source>
</evidence>
<feature type="region of interest" description="Disordered" evidence="2">
    <location>
        <begin position="167"/>
        <end position="211"/>
    </location>
</feature>
<dbReference type="Proteomes" id="UP000780801">
    <property type="component" value="Unassembled WGS sequence"/>
</dbReference>
<feature type="compositionally biased region" description="Pro residues" evidence="2">
    <location>
        <begin position="187"/>
        <end position="196"/>
    </location>
</feature>
<feature type="compositionally biased region" description="Polar residues" evidence="2">
    <location>
        <begin position="197"/>
        <end position="206"/>
    </location>
</feature>
<feature type="region of interest" description="Disordered" evidence="2">
    <location>
        <begin position="401"/>
        <end position="446"/>
    </location>
</feature>
<feature type="non-terminal residue" evidence="3">
    <location>
        <position position="1345"/>
    </location>
</feature>
<keyword evidence="1" id="KW-0175">Coiled coil</keyword>
<gene>
    <name evidence="3" type="ORF">BGW38_004749</name>
</gene>
<feature type="region of interest" description="Disordered" evidence="2">
    <location>
        <begin position="543"/>
        <end position="582"/>
    </location>
</feature>
<name>A0A9P6KH99_9FUNG</name>
<accession>A0A9P6KH99</accession>
<protein>
    <submittedName>
        <fullName evidence="3">Uncharacterized protein</fullName>
    </submittedName>
</protein>
<comment type="caution">
    <text evidence="3">The sequence shown here is derived from an EMBL/GenBank/DDBJ whole genome shotgun (WGS) entry which is preliminary data.</text>
</comment>
<reference evidence="3" key="1">
    <citation type="journal article" date="2020" name="Fungal Divers.">
        <title>Resolving the Mortierellaceae phylogeny through synthesis of multi-gene phylogenetics and phylogenomics.</title>
        <authorList>
            <person name="Vandepol N."/>
            <person name="Liber J."/>
            <person name="Desiro A."/>
            <person name="Na H."/>
            <person name="Kennedy M."/>
            <person name="Barry K."/>
            <person name="Grigoriev I.V."/>
            <person name="Miller A.N."/>
            <person name="O'Donnell K."/>
            <person name="Stajich J.E."/>
            <person name="Bonito G."/>
        </authorList>
    </citation>
    <scope>NUCLEOTIDE SEQUENCE</scope>
    <source>
        <strain evidence="3">KOD1015</strain>
    </source>
</reference>